<evidence type="ECO:0000256" key="5">
    <source>
        <dbReference type="RuleBase" id="RU362022"/>
    </source>
</evidence>
<dbReference type="GO" id="GO:0032259">
    <property type="term" value="P:methylation"/>
    <property type="evidence" value="ECO:0007669"/>
    <property type="project" value="UniProtKB-KW"/>
</dbReference>
<feature type="transmembrane region" description="Helical" evidence="5">
    <location>
        <begin position="163"/>
        <end position="185"/>
    </location>
</feature>
<evidence type="ECO:0000256" key="4">
    <source>
        <dbReference type="ARBA" id="ARBA00023136"/>
    </source>
</evidence>
<proteinExistence type="inferred from homology"/>
<dbReference type="Proteomes" id="UP000813824">
    <property type="component" value="Unassembled WGS sequence"/>
</dbReference>
<dbReference type="GO" id="GO:0004671">
    <property type="term" value="F:protein C-terminal S-isoprenylcysteine carboxyl O-methyltransferase activity"/>
    <property type="evidence" value="ECO:0007669"/>
    <property type="project" value="UniProtKB-EC"/>
</dbReference>
<feature type="transmembrane region" description="Helical" evidence="5">
    <location>
        <begin position="191"/>
        <end position="215"/>
    </location>
</feature>
<keyword evidence="5" id="KW-0256">Endoplasmic reticulum</keyword>
<organism evidence="6 7">
    <name type="scientific">Cristinia sonorae</name>
    <dbReference type="NCBI Taxonomy" id="1940300"/>
    <lineage>
        <taxon>Eukaryota</taxon>
        <taxon>Fungi</taxon>
        <taxon>Dikarya</taxon>
        <taxon>Basidiomycota</taxon>
        <taxon>Agaricomycotina</taxon>
        <taxon>Agaricomycetes</taxon>
        <taxon>Agaricomycetidae</taxon>
        <taxon>Agaricales</taxon>
        <taxon>Pleurotineae</taxon>
        <taxon>Stephanosporaceae</taxon>
        <taxon>Cristinia</taxon>
    </lineage>
</organism>
<evidence type="ECO:0000313" key="6">
    <source>
        <dbReference type="EMBL" id="KAH8092581.1"/>
    </source>
</evidence>
<keyword evidence="7" id="KW-1185">Reference proteome</keyword>
<name>A0A8K0UHV4_9AGAR</name>
<protein>
    <recommendedName>
        <fullName evidence="5">Protein-S-isoprenylcysteine O-methyltransferase</fullName>
        <ecNumber evidence="5">2.1.1.100</ecNumber>
    </recommendedName>
</protein>
<keyword evidence="5" id="KW-0489">Methyltransferase</keyword>
<comment type="similarity">
    <text evidence="5">Belongs to the class VI-like SAM-binding methyltransferase superfamily. Isoprenylcysteine carboxyl methyltransferase family.</text>
</comment>
<evidence type="ECO:0000313" key="7">
    <source>
        <dbReference type="Proteomes" id="UP000813824"/>
    </source>
</evidence>
<comment type="caution">
    <text evidence="6">The sequence shown here is derived from an EMBL/GenBank/DDBJ whole genome shotgun (WGS) entry which is preliminary data.</text>
</comment>
<keyword evidence="5" id="KW-0949">S-adenosyl-L-methionine</keyword>
<accession>A0A8K0UHV4</accession>
<dbReference type="Gene3D" id="1.20.120.1630">
    <property type="match status" value="1"/>
</dbReference>
<dbReference type="AlphaFoldDB" id="A0A8K0UHV4"/>
<dbReference type="GO" id="GO:0005789">
    <property type="term" value="C:endoplasmic reticulum membrane"/>
    <property type="evidence" value="ECO:0007669"/>
    <property type="project" value="UniProtKB-SubCell"/>
</dbReference>
<dbReference type="InterPro" id="IPR007269">
    <property type="entry name" value="ICMT_MeTrfase"/>
</dbReference>
<evidence type="ECO:0000256" key="1">
    <source>
        <dbReference type="ARBA" id="ARBA00004141"/>
    </source>
</evidence>
<keyword evidence="5" id="KW-0808">Transferase</keyword>
<sequence>MSNIPPSLYRLPFVIANLAAGQIAILPPTKSAPQTEQNKYVTKTKSHEYLSAVMWWFLPTIWTFMYAIHIAEVYIVLAAAYPPLRSPTLLGLILPPNPSLSSLSRRLEVSPAYLFATAISVVGGGHRRLCFVTLGRHFTFELSVKRDHKLITYGPYTVVRHPAYTAILIHYLGLLLTVFGLSSWWSEADVWRTTLGVVVGGLWLVMVVFMLTSLVRRVPKEDKVMRDEFRQEWVEWSKKTPYALIPWLY</sequence>
<comment type="caution">
    <text evidence="5">Lacks conserved residue(s) required for the propagation of feature annotation.</text>
</comment>
<keyword evidence="4 5" id="KW-0472">Membrane</keyword>
<evidence type="ECO:0000256" key="2">
    <source>
        <dbReference type="ARBA" id="ARBA00022692"/>
    </source>
</evidence>
<gene>
    <name evidence="6" type="ORF">BXZ70DRAFT_445544</name>
</gene>
<comment type="catalytic activity">
    <reaction evidence="5">
        <text>[protein]-C-terminal S-[(2E,6E)-farnesyl]-L-cysteine + S-adenosyl-L-methionine = [protein]-C-terminal S-[(2E,6E)-farnesyl]-L-cysteine methyl ester + S-adenosyl-L-homocysteine</text>
        <dbReference type="Rhea" id="RHEA:21672"/>
        <dbReference type="Rhea" id="RHEA-COMP:12125"/>
        <dbReference type="Rhea" id="RHEA-COMP:12126"/>
        <dbReference type="ChEBI" id="CHEBI:57856"/>
        <dbReference type="ChEBI" id="CHEBI:59789"/>
        <dbReference type="ChEBI" id="CHEBI:90510"/>
        <dbReference type="ChEBI" id="CHEBI:90511"/>
        <dbReference type="EC" id="2.1.1.100"/>
    </reaction>
</comment>
<keyword evidence="3 5" id="KW-1133">Transmembrane helix</keyword>
<dbReference type="EC" id="2.1.1.100" evidence="5"/>
<dbReference type="OrthoDB" id="422086at2759"/>
<keyword evidence="2 5" id="KW-0812">Transmembrane</keyword>
<evidence type="ECO:0000256" key="3">
    <source>
        <dbReference type="ARBA" id="ARBA00022989"/>
    </source>
</evidence>
<reference evidence="6" key="1">
    <citation type="journal article" date="2021" name="New Phytol.">
        <title>Evolutionary innovations through gain and loss of genes in the ectomycorrhizal Boletales.</title>
        <authorList>
            <person name="Wu G."/>
            <person name="Miyauchi S."/>
            <person name="Morin E."/>
            <person name="Kuo A."/>
            <person name="Drula E."/>
            <person name="Varga T."/>
            <person name="Kohler A."/>
            <person name="Feng B."/>
            <person name="Cao Y."/>
            <person name="Lipzen A."/>
            <person name="Daum C."/>
            <person name="Hundley H."/>
            <person name="Pangilinan J."/>
            <person name="Johnson J."/>
            <person name="Barry K."/>
            <person name="LaButti K."/>
            <person name="Ng V."/>
            <person name="Ahrendt S."/>
            <person name="Min B."/>
            <person name="Choi I.G."/>
            <person name="Park H."/>
            <person name="Plett J.M."/>
            <person name="Magnuson J."/>
            <person name="Spatafora J.W."/>
            <person name="Nagy L.G."/>
            <person name="Henrissat B."/>
            <person name="Grigoriev I.V."/>
            <person name="Yang Z.L."/>
            <person name="Xu J."/>
            <person name="Martin F.M."/>
        </authorList>
    </citation>
    <scope>NUCLEOTIDE SEQUENCE</scope>
    <source>
        <strain evidence="6">KKN 215</strain>
    </source>
</reference>
<feature type="transmembrane region" description="Helical" evidence="5">
    <location>
        <begin position="55"/>
        <end position="81"/>
    </location>
</feature>
<dbReference type="PANTHER" id="PTHR12714:SF9">
    <property type="entry name" value="PROTEIN-S-ISOPRENYLCYSTEINE O-METHYLTRANSFERASE"/>
    <property type="match status" value="1"/>
</dbReference>
<dbReference type="PANTHER" id="PTHR12714">
    <property type="entry name" value="PROTEIN-S ISOPRENYLCYSTEINE O-METHYLTRANSFERASE"/>
    <property type="match status" value="1"/>
</dbReference>
<dbReference type="EMBL" id="JAEVFJ010000031">
    <property type="protein sequence ID" value="KAH8092581.1"/>
    <property type="molecule type" value="Genomic_DNA"/>
</dbReference>
<dbReference type="Pfam" id="PF04140">
    <property type="entry name" value="ICMT"/>
    <property type="match status" value="1"/>
</dbReference>
<comment type="subcellular location">
    <subcellularLocation>
        <location evidence="5">Endoplasmic reticulum membrane</location>
        <topology evidence="5">Multi-pass membrane protein</topology>
    </subcellularLocation>
    <subcellularLocation>
        <location evidence="1">Membrane</location>
        <topology evidence="1">Multi-pass membrane protein</topology>
    </subcellularLocation>
</comment>